<keyword evidence="3" id="KW-1185">Reference proteome</keyword>
<dbReference type="Proteomes" id="UP000030689">
    <property type="component" value="Unassembled WGS sequence"/>
</dbReference>
<reference evidence="2 3" key="1">
    <citation type="journal article" date="2013" name="Front. Plant Sci.">
        <title>The Reference Genome of the Halophytic Plant Eutrema salsugineum.</title>
        <authorList>
            <person name="Yang R."/>
            <person name="Jarvis D.E."/>
            <person name="Chen H."/>
            <person name="Beilstein M.A."/>
            <person name="Grimwood J."/>
            <person name="Jenkins J."/>
            <person name="Shu S."/>
            <person name="Prochnik S."/>
            <person name="Xin M."/>
            <person name="Ma C."/>
            <person name="Schmutz J."/>
            <person name="Wing R.A."/>
            <person name="Mitchell-Olds T."/>
            <person name="Schumaker K.S."/>
            <person name="Wang X."/>
        </authorList>
    </citation>
    <scope>NUCLEOTIDE SEQUENCE [LARGE SCALE GENOMIC DNA]</scope>
</reference>
<name>V4LTU6_EUTSA</name>
<accession>V4LTU6</accession>
<organism evidence="2 3">
    <name type="scientific">Eutrema salsugineum</name>
    <name type="common">Saltwater cress</name>
    <name type="synonym">Sisymbrium salsugineum</name>
    <dbReference type="NCBI Taxonomy" id="72664"/>
    <lineage>
        <taxon>Eukaryota</taxon>
        <taxon>Viridiplantae</taxon>
        <taxon>Streptophyta</taxon>
        <taxon>Embryophyta</taxon>
        <taxon>Tracheophyta</taxon>
        <taxon>Spermatophyta</taxon>
        <taxon>Magnoliopsida</taxon>
        <taxon>eudicotyledons</taxon>
        <taxon>Gunneridae</taxon>
        <taxon>Pentapetalae</taxon>
        <taxon>rosids</taxon>
        <taxon>malvids</taxon>
        <taxon>Brassicales</taxon>
        <taxon>Brassicaceae</taxon>
        <taxon>Eutremeae</taxon>
        <taxon>Eutrema</taxon>
    </lineage>
</organism>
<dbReference type="Gramene" id="ESQ45937">
    <property type="protein sequence ID" value="ESQ45937"/>
    <property type="gene ID" value="EUTSA_v10011118mg"/>
</dbReference>
<evidence type="ECO:0000313" key="3">
    <source>
        <dbReference type="Proteomes" id="UP000030689"/>
    </source>
</evidence>
<dbReference type="GO" id="GO:0046983">
    <property type="term" value="F:protein dimerization activity"/>
    <property type="evidence" value="ECO:0007669"/>
    <property type="project" value="InterPro"/>
</dbReference>
<dbReference type="InterPro" id="IPR008906">
    <property type="entry name" value="HATC_C_dom"/>
</dbReference>
<sequence>MMRRFTNQHNLHRPTVTRFATSFITLSQFHKQQNNLRKMVTSEEWNASKWPKEAGGKKLQTYLLQDTFWRHILYALKVTGPLVCVLRMVDGERKPPMGYIYAAMDKAKEAIANSFNLREEQYKKIFEIIDRRWDCQLHRPLHAAGHFLNPAIQYEHPDDVLCAEVENGLYKYIERLRQRSKKSPAEWWSCYGSSAPYLKNFAIKVLSLTCSATGCERSWGVFQLQSDTTDPILLEEIDESNDWLLGRMDGNSSDEDNDLVFEDDDLTWRVVS</sequence>
<dbReference type="EMBL" id="KI517435">
    <property type="protein sequence ID" value="ESQ45937.1"/>
    <property type="molecule type" value="Genomic_DNA"/>
</dbReference>
<feature type="domain" description="HAT C-terminal dimerisation" evidence="1">
    <location>
        <begin position="171"/>
        <end position="220"/>
    </location>
</feature>
<protein>
    <recommendedName>
        <fullName evidence="1">HAT C-terminal dimerisation domain-containing protein</fullName>
    </recommendedName>
</protein>
<dbReference type="KEGG" id="eus:EUTSA_v10011118mg"/>
<evidence type="ECO:0000259" key="1">
    <source>
        <dbReference type="Pfam" id="PF05699"/>
    </source>
</evidence>
<proteinExistence type="predicted"/>
<dbReference type="AlphaFoldDB" id="V4LTU6"/>
<dbReference type="InterPro" id="IPR012337">
    <property type="entry name" value="RNaseH-like_sf"/>
</dbReference>
<evidence type="ECO:0000313" key="2">
    <source>
        <dbReference type="EMBL" id="ESQ45937.1"/>
    </source>
</evidence>
<dbReference type="OMA" id="CAEVENG"/>
<dbReference type="PANTHER" id="PTHR32166">
    <property type="entry name" value="OSJNBA0013A04.12 PROTEIN"/>
    <property type="match status" value="1"/>
</dbReference>
<dbReference type="SUPFAM" id="SSF53098">
    <property type="entry name" value="Ribonuclease H-like"/>
    <property type="match status" value="1"/>
</dbReference>
<gene>
    <name evidence="2" type="ORF">EUTSA_v10011118mg</name>
</gene>
<dbReference type="Pfam" id="PF05699">
    <property type="entry name" value="Dimer_Tnp_hAT"/>
    <property type="match status" value="1"/>
</dbReference>
<dbReference type="PANTHER" id="PTHR32166:SF122">
    <property type="entry name" value="OS09G0499600 PROTEIN"/>
    <property type="match status" value="1"/>
</dbReference>
<dbReference type="eggNOG" id="ENOG502QUNQ">
    <property type="taxonomic scope" value="Eukaryota"/>
</dbReference>